<dbReference type="InterPro" id="IPR050834">
    <property type="entry name" value="Glycosyltransf_2"/>
</dbReference>
<dbReference type="InterPro" id="IPR029044">
    <property type="entry name" value="Nucleotide-diphossugar_trans"/>
</dbReference>
<feature type="non-terminal residue" evidence="2">
    <location>
        <position position="151"/>
    </location>
</feature>
<dbReference type="CDD" id="cd00761">
    <property type="entry name" value="Glyco_tranf_GTA_type"/>
    <property type="match status" value="1"/>
</dbReference>
<dbReference type="AlphaFoldDB" id="A0A060C9B7"/>
<sequence length="151" mass="16875">AMEAVDLTVLIPAYNSESTITALVEEFLRIDQLSMQVIVVDDASSDGTAEAVQALADRDPRVLLLRQDRNRGAGIARNIGFPHATGRYTLFFDADDIVHPDGVLRAVHDLDLGGQDVAVLRYRYRRGLHDSQVAMNHFDLRIWDKYLGRSP</sequence>
<evidence type="ECO:0000313" key="2">
    <source>
        <dbReference type="EMBL" id="AIA89615.1"/>
    </source>
</evidence>
<protein>
    <submittedName>
        <fullName evidence="2">Glycos_transf_2</fullName>
    </submittedName>
</protein>
<organism evidence="2">
    <name type="scientific">uncultured Cronobacter sp</name>
    <dbReference type="NCBI Taxonomy" id="574120"/>
    <lineage>
        <taxon>Bacteria</taxon>
        <taxon>Pseudomonadati</taxon>
        <taxon>Pseudomonadota</taxon>
        <taxon>Gammaproteobacteria</taxon>
        <taxon>Enterobacterales</taxon>
        <taxon>Enterobacteriaceae</taxon>
        <taxon>Cronobacter</taxon>
        <taxon>environmental samples</taxon>
    </lineage>
</organism>
<feature type="domain" description="Glycosyltransferase 2-like" evidence="1">
    <location>
        <begin position="8"/>
        <end position="127"/>
    </location>
</feature>
<dbReference type="Gene3D" id="3.90.550.10">
    <property type="entry name" value="Spore Coat Polysaccharide Biosynthesis Protein SpsA, Chain A"/>
    <property type="match status" value="1"/>
</dbReference>
<dbReference type="PANTHER" id="PTHR43685">
    <property type="entry name" value="GLYCOSYLTRANSFERASE"/>
    <property type="match status" value="1"/>
</dbReference>
<dbReference type="Pfam" id="PF00535">
    <property type="entry name" value="Glycos_transf_2"/>
    <property type="match status" value="1"/>
</dbReference>
<name>A0A060C9B7_9ENTR</name>
<accession>A0A060C9B7</accession>
<dbReference type="PANTHER" id="PTHR43685:SF11">
    <property type="entry name" value="GLYCOSYLTRANSFERASE TAGX-RELATED"/>
    <property type="match status" value="1"/>
</dbReference>
<dbReference type="SUPFAM" id="SSF53448">
    <property type="entry name" value="Nucleotide-diphospho-sugar transferases"/>
    <property type="match status" value="1"/>
</dbReference>
<dbReference type="EMBL" id="KF122319">
    <property type="protein sequence ID" value="AIA89615.1"/>
    <property type="molecule type" value="Genomic_DNA"/>
</dbReference>
<dbReference type="InterPro" id="IPR001173">
    <property type="entry name" value="Glyco_trans_2-like"/>
</dbReference>
<feature type="non-terminal residue" evidence="2">
    <location>
        <position position="1"/>
    </location>
</feature>
<proteinExistence type="predicted"/>
<evidence type="ECO:0000259" key="1">
    <source>
        <dbReference type="Pfam" id="PF00535"/>
    </source>
</evidence>
<reference evidence="2" key="1">
    <citation type="journal article" date="2013" name="Environ. Microbiol.">
        <title>Seasonally variable intestinal metagenomes of the red palm weevil (Rhynchophorus ferrugineus).</title>
        <authorList>
            <person name="Jia S."/>
            <person name="Zhang X."/>
            <person name="Zhang G."/>
            <person name="Yin A."/>
            <person name="Zhang S."/>
            <person name="Li F."/>
            <person name="Wang L."/>
            <person name="Zhao D."/>
            <person name="Yun Q."/>
            <person name="Tala"/>
            <person name="Wang J."/>
            <person name="Sun G."/>
            <person name="Baabdullah M."/>
            <person name="Yu X."/>
            <person name="Hu S."/>
            <person name="Al-Mssallem I.S."/>
            <person name="Yu J."/>
        </authorList>
    </citation>
    <scope>NUCLEOTIDE SEQUENCE</scope>
</reference>